<keyword evidence="2" id="KW-1185">Reference proteome</keyword>
<sequence length="133" mass="15024">MGAWGYGIFENDETMDWQADLVRSEGLDMLRESIERAVGDEDMEAQTASIALGAIAVLAALQEQALNAEFEHMEELQAWIHRHRGTGTELNGKARQVIQQILEQSELKELWEETDEYAEWESTVTGLGERLGE</sequence>
<accession>A0A4Y6UZC1</accession>
<evidence type="ECO:0000313" key="2">
    <source>
        <dbReference type="Proteomes" id="UP000316968"/>
    </source>
</evidence>
<dbReference type="Pfam" id="PF14078">
    <property type="entry name" value="DUF4259"/>
    <property type="match status" value="1"/>
</dbReference>
<proteinExistence type="predicted"/>
<dbReference type="RefSeq" id="WP_141449620.1">
    <property type="nucleotide sequence ID" value="NZ_CP041217.1"/>
</dbReference>
<organism evidence="1 2">
    <name type="scientific">Saccharibacillus brassicae</name>
    <dbReference type="NCBI Taxonomy" id="2583377"/>
    <lineage>
        <taxon>Bacteria</taxon>
        <taxon>Bacillati</taxon>
        <taxon>Bacillota</taxon>
        <taxon>Bacilli</taxon>
        <taxon>Bacillales</taxon>
        <taxon>Paenibacillaceae</taxon>
        <taxon>Saccharibacillus</taxon>
    </lineage>
</organism>
<protein>
    <submittedName>
        <fullName evidence="1">DUF4259 domain-containing protein</fullName>
    </submittedName>
</protein>
<name>A0A4Y6UZC1_SACBS</name>
<reference evidence="1 2" key="1">
    <citation type="submission" date="2019-06" db="EMBL/GenBank/DDBJ databases">
        <title>Saccharibacillus brassicae sp. nov., an endophytic bacterium isolated from Chinese cabbage seeds (Brassica pekinensis).</title>
        <authorList>
            <person name="Jiang L."/>
            <person name="Lee J."/>
            <person name="Kim S.W."/>
        </authorList>
    </citation>
    <scope>NUCLEOTIDE SEQUENCE [LARGE SCALE GENOMIC DNA]</scope>
    <source>
        <strain evidence="2">KCTC 43072 / ATSA2</strain>
    </source>
</reference>
<dbReference type="AlphaFoldDB" id="A0A4Y6UZC1"/>
<dbReference type="InterPro" id="IPR025355">
    <property type="entry name" value="DUF4259"/>
</dbReference>
<evidence type="ECO:0000313" key="1">
    <source>
        <dbReference type="EMBL" id="QDH23083.1"/>
    </source>
</evidence>
<dbReference type="Proteomes" id="UP000316968">
    <property type="component" value="Chromosome"/>
</dbReference>
<dbReference type="EMBL" id="CP041217">
    <property type="protein sequence ID" value="QDH23083.1"/>
    <property type="molecule type" value="Genomic_DNA"/>
</dbReference>
<dbReference type="KEGG" id="saca:FFV09_20830"/>
<dbReference type="OrthoDB" id="191350at2"/>
<gene>
    <name evidence="1" type="ORF">FFV09_20830</name>
</gene>